<dbReference type="GO" id="GO:0006310">
    <property type="term" value="P:DNA recombination"/>
    <property type="evidence" value="ECO:0007669"/>
    <property type="project" value="InterPro"/>
</dbReference>
<dbReference type="InterPro" id="IPR001667">
    <property type="entry name" value="DDH_dom"/>
</dbReference>
<accession>A0A7M1S3A0</accession>
<dbReference type="GO" id="GO:0006281">
    <property type="term" value="P:DNA repair"/>
    <property type="evidence" value="ECO:0007669"/>
    <property type="project" value="InterPro"/>
</dbReference>
<sequence length="529" mass="59908">MPETLTPDALERLLRSRFKEGFLSLKDLPHPHTFKDMQKATDRITDAIGKKEKIVIIGDYDVDGVTSTTLMKLFFEEVDYSVEWIIPNRFRDGYGLSPTMIPRIEGFDLVITVDNGISAVEAGKMCKEKGIDLIITDHHLLPPEIPEAYAIINQKQPDCAFPYEEICGAQITWYLIASLKNALDVKINMMVYMELVAIAIIADMMPLKHINRAMVISGLKALSKSQRPSIRAYREYVQKEWLSAEDIGFFLAPLLNSAGRMEDASFAVEFLLSSNIYDARVRLQRLIDLNDSRKETEETITKEALCSVNESESVVVVSGEKWHEGVVGIVAARIARECKKPCIVLSDNGEGMLKGSGRSFGNCDLFAVVSRTRPLLEKFGGHFAAVGLSLSQTQFTLFREQLQHHFKEGDFTTDMIDPEIVGELLFRDISFTLTRLIKQFEPYGQGNPVPKFISKNVRIRQASPMGKKGNHLRFLLEQDGIMHHAVQFKTEERYEVDTMVDVVYTVNENHFRGNTTLQLLVDEINIFEQ</sequence>
<dbReference type="RefSeq" id="WP_197548619.1">
    <property type="nucleotide sequence ID" value="NZ_CP063164.1"/>
</dbReference>
<organism evidence="9 10">
    <name type="scientific">Sulfurovum indicum</name>
    <dbReference type="NCBI Taxonomy" id="2779528"/>
    <lineage>
        <taxon>Bacteria</taxon>
        <taxon>Pseudomonadati</taxon>
        <taxon>Campylobacterota</taxon>
        <taxon>Epsilonproteobacteria</taxon>
        <taxon>Campylobacterales</taxon>
        <taxon>Sulfurovaceae</taxon>
        <taxon>Sulfurovum</taxon>
    </lineage>
</organism>
<comment type="similarity">
    <text evidence="1">Belongs to the RecJ family.</text>
</comment>
<dbReference type="KEGG" id="sinu:IMZ28_00020"/>
<reference evidence="9 10" key="1">
    <citation type="submission" date="2020-10" db="EMBL/GenBank/DDBJ databases">
        <title>The genome of sulfurovum sp.</title>
        <authorList>
            <person name="Xie S."/>
            <person name="Shao Z."/>
            <person name="Jiang L."/>
        </authorList>
    </citation>
    <scope>NUCLEOTIDE SEQUENCE [LARGE SCALE GENOMIC DNA]</scope>
    <source>
        <strain evidence="9 10">ST-419</strain>
    </source>
</reference>
<dbReference type="AlphaFoldDB" id="A0A7M1S3A0"/>
<evidence type="ECO:0000256" key="4">
    <source>
        <dbReference type="ARBA" id="ARBA00022801"/>
    </source>
</evidence>
<dbReference type="SUPFAM" id="SSF64182">
    <property type="entry name" value="DHH phosphoesterases"/>
    <property type="match status" value="1"/>
</dbReference>
<evidence type="ECO:0000256" key="5">
    <source>
        <dbReference type="ARBA" id="ARBA00022839"/>
    </source>
</evidence>
<dbReference type="Pfam" id="PF17768">
    <property type="entry name" value="RecJ_OB"/>
    <property type="match status" value="1"/>
</dbReference>
<evidence type="ECO:0000256" key="3">
    <source>
        <dbReference type="ARBA" id="ARBA00022722"/>
    </source>
</evidence>
<dbReference type="InterPro" id="IPR004610">
    <property type="entry name" value="RecJ"/>
</dbReference>
<dbReference type="InterPro" id="IPR051673">
    <property type="entry name" value="SSDNA_exonuclease_RecJ"/>
</dbReference>
<protein>
    <recommendedName>
        <fullName evidence="2">Single-stranded-DNA-specific exonuclease RecJ</fullName>
    </recommendedName>
</protein>
<proteinExistence type="inferred from homology"/>
<dbReference type="NCBIfam" id="TIGR00644">
    <property type="entry name" value="recJ"/>
    <property type="match status" value="1"/>
</dbReference>
<dbReference type="GO" id="GO:0008409">
    <property type="term" value="F:5'-3' exonuclease activity"/>
    <property type="evidence" value="ECO:0007669"/>
    <property type="project" value="InterPro"/>
</dbReference>
<feature type="domain" description="DHHA1" evidence="7">
    <location>
        <begin position="313"/>
        <end position="407"/>
    </location>
</feature>
<evidence type="ECO:0000313" key="10">
    <source>
        <dbReference type="Proteomes" id="UP000595074"/>
    </source>
</evidence>
<evidence type="ECO:0000313" key="9">
    <source>
        <dbReference type="EMBL" id="QOR61915.1"/>
    </source>
</evidence>
<dbReference type="InterPro" id="IPR003156">
    <property type="entry name" value="DHHA1_dom"/>
</dbReference>
<dbReference type="PANTHER" id="PTHR30255">
    <property type="entry name" value="SINGLE-STRANDED-DNA-SPECIFIC EXONUCLEASE RECJ"/>
    <property type="match status" value="1"/>
</dbReference>
<keyword evidence="4" id="KW-0378">Hydrolase</keyword>
<evidence type="ECO:0000259" key="6">
    <source>
        <dbReference type="Pfam" id="PF01368"/>
    </source>
</evidence>
<name>A0A7M1S3A0_9BACT</name>
<dbReference type="GO" id="GO:0003676">
    <property type="term" value="F:nucleic acid binding"/>
    <property type="evidence" value="ECO:0007669"/>
    <property type="project" value="InterPro"/>
</dbReference>
<dbReference type="Proteomes" id="UP000595074">
    <property type="component" value="Chromosome"/>
</dbReference>
<dbReference type="Gene3D" id="3.10.310.30">
    <property type="match status" value="1"/>
</dbReference>
<dbReference type="Pfam" id="PF01368">
    <property type="entry name" value="DHH"/>
    <property type="match status" value="1"/>
</dbReference>
<gene>
    <name evidence="9" type="primary">recJ</name>
    <name evidence="9" type="ORF">IMZ28_00020</name>
</gene>
<feature type="domain" description="RecJ OB" evidence="8">
    <location>
        <begin position="422"/>
        <end position="522"/>
    </location>
</feature>
<keyword evidence="3" id="KW-0540">Nuclease</keyword>
<dbReference type="Pfam" id="PF02272">
    <property type="entry name" value="DHHA1"/>
    <property type="match status" value="1"/>
</dbReference>
<evidence type="ECO:0000256" key="1">
    <source>
        <dbReference type="ARBA" id="ARBA00005915"/>
    </source>
</evidence>
<evidence type="ECO:0000259" key="7">
    <source>
        <dbReference type="Pfam" id="PF02272"/>
    </source>
</evidence>
<feature type="domain" description="DDH" evidence="6">
    <location>
        <begin position="53"/>
        <end position="200"/>
    </location>
</feature>
<dbReference type="InterPro" id="IPR038763">
    <property type="entry name" value="DHH_sf"/>
</dbReference>
<evidence type="ECO:0000256" key="2">
    <source>
        <dbReference type="ARBA" id="ARBA00019841"/>
    </source>
</evidence>
<dbReference type="InterPro" id="IPR041122">
    <property type="entry name" value="RecJ_OB"/>
</dbReference>
<keyword evidence="10" id="KW-1185">Reference proteome</keyword>
<dbReference type="EMBL" id="CP063164">
    <property type="protein sequence ID" value="QOR61915.1"/>
    <property type="molecule type" value="Genomic_DNA"/>
</dbReference>
<keyword evidence="5 9" id="KW-0269">Exonuclease</keyword>
<dbReference type="Gene3D" id="3.90.1640.30">
    <property type="match status" value="1"/>
</dbReference>
<dbReference type="PANTHER" id="PTHR30255:SF2">
    <property type="entry name" value="SINGLE-STRANDED-DNA-SPECIFIC EXONUCLEASE RECJ"/>
    <property type="match status" value="1"/>
</dbReference>
<evidence type="ECO:0000259" key="8">
    <source>
        <dbReference type="Pfam" id="PF17768"/>
    </source>
</evidence>